<comment type="caution">
    <text evidence="9">The sequence shown here is derived from an EMBL/GenBank/DDBJ whole genome shotgun (WGS) entry which is preliminary data.</text>
</comment>
<name>A0A2N0BH99_9LEPT</name>
<feature type="domain" description="Penicillin-binding protein transpeptidase" evidence="8">
    <location>
        <begin position="75"/>
        <end position="268"/>
    </location>
</feature>
<evidence type="ECO:0000256" key="3">
    <source>
        <dbReference type="ARBA" id="ARBA00022729"/>
    </source>
</evidence>
<evidence type="ECO:0000256" key="7">
    <source>
        <dbReference type="RuleBase" id="RU361140"/>
    </source>
</evidence>
<protein>
    <recommendedName>
        <fullName evidence="2 7">Beta-lactamase</fullName>
        <ecNumber evidence="2 7">3.5.2.6</ecNumber>
    </recommendedName>
</protein>
<evidence type="ECO:0000259" key="8">
    <source>
        <dbReference type="Pfam" id="PF00905"/>
    </source>
</evidence>
<evidence type="ECO:0000256" key="6">
    <source>
        <dbReference type="PIRSR" id="PIRSR602137-50"/>
    </source>
</evidence>
<dbReference type="AlphaFoldDB" id="A0A2N0BH99"/>
<accession>A0A2N0BH99</accession>
<dbReference type="InterPro" id="IPR001460">
    <property type="entry name" value="PCN-bd_Tpept"/>
</dbReference>
<accession>A0A2N0B6Z4</accession>
<dbReference type="OrthoDB" id="9762883at2"/>
<reference evidence="9" key="1">
    <citation type="submission" date="2017-07" db="EMBL/GenBank/DDBJ databases">
        <title>Leptospira spp. isolated from tropical soils.</title>
        <authorList>
            <person name="Thibeaux R."/>
            <person name="Iraola G."/>
            <person name="Ferres I."/>
            <person name="Bierque E."/>
            <person name="Girault D."/>
            <person name="Soupe-Gilbert M.-E."/>
            <person name="Picardeau M."/>
            <person name="Goarant C."/>
        </authorList>
    </citation>
    <scope>NUCLEOTIDE SEQUENCE [LARGE SCALE GENOMIC DNA]</scope>
    <source>
        <strain evidence="9">ATI7-C-A5</strain>
    </source>
</reference>
<dbReference type="Pfam" id="PF00905">
    <property type="entry name" value="Transpeptidase"/>
    <property type="match status" value="1"/>
</dbReference>
<evidence type="ECO:0000256" key="1">
    <source>
        <dbReference type="ARBA" id="ARBA00007898"/>
    </source>
</evidence>
<dbReference type="Gene3D" id="3.40.710.10">
    <property type="entry name" value="DD-peptidase/beta-lactamase superfamily"/>
    <property type="match status" value="1"/>
</dbReference>
<gene>
    <name evidence="9" type="ORF">CH379_14010</name>
</gene>
<keyword evidence="3" id="KW-0732">Signal</keyword>
<dbReference type="NCBIfam" id="NF012161">
    <property type="entry name" value="bla_class_D_main"/>
    <property type="match status" value="1"/>
</dbReference>
<comment type="catalytic activity">
    <reaction evidence="7">
        <text>a beta-lactam + H2O = a substituted beta-amino acid</text>
        <dbReference type="Rhea" id="RHEA:20401"/>
        <dbReference type="ChEBI" id="CHEBI:15377"/>
        <dbReference type="ChEBI" id="CHEBI:35627"/>
        <dbReference type="ChEBI" id="CHEBI:140347"/>
        <dbReference type="EC" id="3.5.2.6"/>
    </reaction>
</comment>
<dbReference type="GO" id="GO:0046677">
    <property type="term" value="P:response to antibiotic"/>
    <property type="evidence" value="ECO:0007669"/>
    <property type="project" value="UniProtKB-UniRule"/>
</dbReference>
<dbReference type="SUPFAM" id="SSF56601">
    <property type="entry name" value="beta-lactamase/transpeptidase-like"/>
    <property type="match status" value="1"/>
</dbReference>
<dbReference type="PROSITE" id="PS00337">
    <property type="entry name" value="BETA_LACTAMASE_D"/>
    <property type="match status" value="1"/>
</dbReference>
<evidence type="ECO:0000256" key="5">
    <source>
        <dbReference type="ARBA" id="ARBA00023251"/>
    </source>
</evidence>
<keyword evidence="5 7" id="KW-0046">Antibiotic resistance</keyword>
<dbReference type="GO" id="GO:0008800">
    <property type="term" value="F:beta-lactamase activity"/>
    <property type="evidence" value="ECO:0007669"/>
    <property type="project" value="UniProtKB-UniRule"/>
</dbReference>
<dbReference type="EMBL" id="NPEF01000152">
    <property type="protein sequence ID" value="PJZ92289.1"/>
    <property type="molecule type" value="Genomic_DNA"/>
</dbReference>
<comment type="similarity">
    <text evidence="1 7">Belongs to the class-D beta-lactamase family.</text>
</comment>
<dbReference type="GO" id="GO:0017001">
    <property type="term" value="P:antibiotic catabolic process"/>
    <property type="evidence" value="ECO:0007669"/>
    <property type="project" value="InterPro"/>
</dbReference>
<feature type="active site" description="Acyl-ester intermediate" evidence="6">
    <location>
        <position position="82"/>
    </location>
</feature>
<organism evidence="9">
    <name type="scientific">Leptospira ellisii</name>
    <dbReference type="NCBI Taxonomy" id="2023197"/>
    <lineage>
        <taxon>Bacteria</taxon>
        <taxon>Pseudomonadati</taxon>
        <taxon>Spirochaetota</taxon>
        <taxon>Spirochaetia</taxon>
        <taxon>Leptospirales</taxon>
        <taxon>Leptospiraceae</taxon>
        <taxon>Leptospira</taxon>
    </lineage>
</organism>
<dbReference type="InterPro" id="IPR012338">
    <property type="entry name" value="Beta-lactam/transpept-like"/>
</dbReference>
<feature type="modified residue" description="N6-carboxylysine" evidence="6">
    <location>
        <position position="85"/>
    </location>
</feature>
<evidence type="ECO:0000256" key="4">
    <source>
        <dbReference type="ARBA" id="ARBA00022801"/>
    </source>
</evidence>
<evidence type="ECO:0000256" key="2">
    <source>
        <dbReference type="ARBA" id="ARBA00012865"/>
    </source>
</evidence>
<keyword evidence="4 7" id="KW-0378">Hydrolase</keyword>
<dbReference type="InterPro" id="IPR002137">
    <property type="entry name" value="Beta-lactam_class-D_AS"/>
</dbReference>
<dbReference type="GO" id="GO:0008658">
    <property type="term" value="F:penicillin binding"/>
    <property type="evidence" value="ECO:0007669"/>
    <property type="project" value="InterPro"/>
</dbReference>
<sequence length="283" mass="33500">MRFVMNSFFRFFKTNVRLLPTFFLSFVFLFLNPFGFCKTIPPIDRGFVSRGVSGTLIVSSLDGSREWIHDVERSDRRFLPASTFKILNTLIALRENAANERSTVFRWKGTKYPLEEWNRDHTLKSAFQKSCVWCYQEIAQKVGPKKYDRYLQNLEYGNGKTGTNVRTFWLEGDLRISAREQIRFLKRLYRKELGFRSQDYEALRRIFLVSDESEFSLYAKTGWATVEPEVGWYVGILERGNEVWFFALNLDVRGTEDLRLRKEILLQTLQDLCLIPNRSIRFR</sequence>
<dbReference type="EC" id="3.5.2.6" evidence="2 7"/>
<evidence type="ECO:0000313" key="9">
    <source>
        <dbReference type="EMBL" id="PJZ92289.1"/>
    </source>
</evidence>
<proteinExistence type="inferred from homology"/>